<reference evidence="3" key="1">
    <citation type="journal article" date="2023" name="G3 (Bethesda)">
        <title>A reference genome for the long-term kleptoplast-retaining sea slug Elysia crispata morphotype clarki.</title>
        <authorList>
            <person name="Eastman K.E."/>
            <person name="Pendleton A.L."/>
            <person name="Shaikh M.A."/>
            <person name="Suttiyut T."/>
            <person name="Ogas R."/>
            <person name="Tomko P."/>
            <person name="Gavelis G."/>
            <person name="Widhalm J.R."/>
            <person name="Wisecaver J.H."/>
        </authorList>
    </citation>
    <scope>NUCLEOTIDE SEQUENCE</scope>
    <source>
        <strain evidence="3">ECLA1</strain>
    </source>
</reference>
<evidence type="ECO:0000256" key="1">
    <source>
        <dbReference type="ARBA" id="ARBA00005964"/>
    </source>
</evidence>
<dbReference type="Proteomes" id="UP001283361">
    <property type="component" value="Unassembled WGS sequence"/>
</dbReference>
<name>A0AAE0YSY9_9GAST</name>
<keyword evidence="4" id="KW-1185">Reference proteome</keyword>
<dbReference type="AlphaFoldDB" id="A0AAE0YSY9"/>
<sequence length="101" mass="11271">MVILELGCCLMTNHQQRKARGDKQRKRKAVLVFVHGGSYLHGMGAMLEGSHLAARDIIVVTFNYRLGALVDWAFLQQSTSRCPAIYNSVSATEHKSMSSYL</sequence>
<feature type="domain" description="Carboxylesterase type B" evidence="2">
    <location>
        <begin position="23"/>
        <end position="82"/>
    </location>
</feature>
<dbReference type="SUPFAM" id="SSF53474">
    <property type="entry name" value="alpha/beta-Hydrolases"/>
    <property type="match status" value="1"/>
</dbReference>
<dbReference type="Gene3D" id="3.40.50.1820">
    <property type="entry name" value="alpha/beta hydrolase"/>
    <property type="match status" value="1"/>
</dbReference>
<dbReference type="PANTHER" id="PTHR43903">
    <property type="entry name" value="NEUROLIGIN"/>
    <property type="match status" value="1"/>
</dbReference>
<dbReference type="InterPro" id="IPR051093">
    <property type="entry name" value="Neuroligin/BSAL"/>
</dbReference>
<dbReference type="InterPro" id="IPR002018">
    <property type="entry name" value="CarbesteraseB"/>
</dbReference>
<comment type="caution">
    <text evidence="3">The sequence shown here is derived from an EMBL/GenBank/DDBJ whole genome shotgun (WGS) entry which is preliminary data.</text>
</comment>
<evidence type="ECO:0000259" key="2">
    <source>
        <dbReference type="Pfam" id="PF00135"/>
    </source>
</evidence>
<protein>
    <recommendedName>
        <fullName evidence="2">Carboxylesterase type B domain-containing protein</fullName>
    </recommendedName>
</protein>
<dbReference type="Pfam" id="PF00135">
    <property type="entry name" value="COesterase"/>
    <property type="match status" value="1"/>
</dbReference>
<dbReference type="InterPro" id="IPR029058">
    <property type="entry name" value="AB_hydrolase_fold"/>
</dbReference>
<organism evidence="3 4">
    <name type="scientific">Elysia crispata</name>
    <name type="common">lettuce slug</name>
    <dbReference type="NCBI Taxonomy" id="231223"/>
    <lineage>
        <taxon>Eukaryota</taxon>
        <taxon>Metazoa</taxon>
        <taxon>Spiralia</taxon>
        <taxon>Lophotrochozoa</taxon>
        <taxon>Mollusca</taxon>
        <taxon>Gastropoda</taxon>
        <taxon>Heterobranchia</taxon>
        <taxon>Euthyneura</taxon>
        <taxon>Panpulmonata</taxon>
        <taxon>Sacoglossa</taxon>
        <taxon>Placobranchoidea</taxon>
        <taxon>Plakobranchidae</taxon>
        <taxon>Elysia</taxon>
    </lineage>
</organism>
<dbReference type="EMBL" id="JAWDGP010005508">
    <property type="protein sequence ID" value="KAK3756470.1"/>
    <property type="molecule type" value="Genomic_DNA"/>
</dbReference>
<evidence type="ECO:0000313" key="3">
    <source>
        <dbReference type="EMBL" id="KAK3756470.1"/>
    </source>
</evidence>
<evidence type="ECO:0000313" key="4">
    <source>
        <dbReference type="Proteomes" id="UP001283361"/>
    </source>
</evidence>
<proteinExistence type="inferred from homology"/>
<gene>
    <name evidence="3" type="ORF">RRG08_056637</name>
</gene>
<accession>A0AAE0YSY9</accession>
<comment type="similarity">
    <text evidence="1">Belongs to the type-B carboxylesterase/lipase family.</text>
</comment>